<dbReference type="PROSITE" id="PS50052">
    <property type="entry name" value="GUANYLATE_KINASE_2"/>
    <property type="match status" value="1"/>
</dbReference>
<comment type="subcellular location">
    <subcellularLocation>
        <location evidence="1">Membrane</location>
        <topology evidence="1">Peripheral membrane protein</topology>
    </subcellularLocation>
</comment>
<name>A0A7E4VCF0_PANRE</name>
<dbReference type="CDD" id="cd00201">
    <property type="entry name" value="WW"/>
    <property type="match status" value="2"/>
</dbReference>
<dbReference type="Pfam" id="PF00625">
    <property type="entry name" value="Guanylate_kin"/>
    <property type="match status" value="1"/>
</dbReference>
<keyword evidence="8" id="KW-1185">Reference proteome</keyword>
<dbReference type="GO" id="GO:0016020">
    <property type="term" value="C:membrane"/>
    <property type="evidence" value="ECO:0007669"/>
    <property type="project" value="UniProtKB-SubCell"/>
</dbReference>
<dbReference type="GO" id="GO:0005737">
    <property type="term" value="C:cytoplasm"/>
    <property type="evidence" value="ECO:0007669"/>
    <property type="project" value="TreeGrafter"/>
</dbReference>
<evidence type="ECO:0000313" key="8">
    <source>
        <dbReference type="Proteomes" id="UP000492821"/>
    </source>
</evidence>
<evidence type="ECO:0000313" key="9">
    <source>
        <dbReference type="WBParaSite" id="Pan_g19157.t2"/>
    </source>
</evidence>
<dbReference type="CDD" id="cd06735">
    <property type="entry name" value="PDZ5_MAGI-1_3-like"/>
    <property type="match status" value="1"/>
</dbReference>
<feature type="domain" description="Guanylate kinase-like" evidence="6">
    <location>
        <begin position="251"/>
        <end position="339"/>
    </location>
</feature>
<evidence type="ECO:0000259" key="5">
    <source>
        <dbReference type="PROSITE" id="PS50020"/>
    </source>
</evidence>
<dbReference type="WBParaSite" id="Pan_g19157.t2">
    <property type="protein sequence ID" value="Pan_g19157.t2"/>
    <property type="gene ID" value="Pan_g19157"/>
</dbReference>
<dbReference type="SMART" id="SM00456">
    <property type="entry name" value="WW"/>
    <property type="match status" value="2"/>
</dbReference>
<dbReference type="PANTHER" id="PTHR10316:SF40">
    <property type="entry name" value="LD27118P"/>
    <property type="match status" value="1"/>
</dbReference>
<dbReference type="SUPFAM" id="SSF51045">
    <property type="entry name" value="WW domain"/>
    <property type="match status" value="2"/>
</dbReference>
<dbReference type="GO" id="GO:0007165">
    <property type="term" value="P:signal transduction"/>
    <property type="evidence" value="ECO:0007669"/>
    <property type="project" value="TreeGrafter"/>
</dbReference>
<dbReference type="PROSITE" id="PS00856">
    <property type="entry name" value="GUANYLATE_KINASE_1"/>
    <property type="match status" value="1"/>
</dbReference>
<dbReference type="PROSITE" id="PS01159">
    <property type="entry name" value="WW_DOMAIN_1"/>
    <property type="match status" value="2"/>
</dbReference>
<dbReference type="InterPro" id="IPR036034">
    <property type="entry name" value="PDZ_sf"/>
</dbReference>
<dbReference type="SUPFAM" id="SSF52540">
    <property type="entry name" value="P-loop containing nucleoside triphosphate hydrolases"/>
    <property type="match status" value="1"/>
</dbReference>
<accession>A0A7E4VCF0</accession>
<feature type="domain" description="WW" evidence="5">
    <location>
        <begin position="394"/>
        <end position="427"/>
    </location>
</feature>
<feature type="region of interest" description="Disordered" evidence="4">
    <location>
        <begin position="456"/>
        <end position="580"/>
    </location>
</feature>
<protein>
    <submittedName>
        <fullName evidence="9">WW domain-containing protein</fullName>
    </submittedName>
</protein>
<dbReference type="Pfam" id="PF00397">
    <property type="entry name" value="WW"/>
    <property type="match status" value="2"/>
</dbReference>
<dbReference type="SMART" id="SM00228">
    <property type="entry name" value="PDZ"/>
    <property type="match status" value="6"/>
</dbReference>
<dbReference type="SUPFAM" id="SSF50156">
    <property type="entry name" value="PDZ domain-like"/>
    <property type="match status" value="6"/>
</dbReference>
<feature type="region of interest" description="Disordered" evidence="4">
    <location>
        <begin position="813"/>
        <end position="843"/>
    </location>
</feature>
<dbReference type="Pfam" id="PF00595">
    <property type="entry name" value="PDZ"/>
    <property type="match status" value="4"/>
</dbReference>
<evidence type="ECO:0000259" key="6">
    <source>
        <dbReference type="PROSITE" id="PS50052"/>
    </source>
</evidence>
<reference evidence="8" key="1">
    <citation type="journal article" date="2013" name="Genetics">
        <title>The draft genome and transcriptome of Panagrellus redivivus are shaped by the harsh demands of a free-living lifestyle.</title>
        <authorList>
            <person name="Srinivasan J."/>
            <person name="Dillman A.R."/>
            <person name="Macchietto M.G."/>
            <person name="Heikkinen L."/>
            <person name="Lakso M."/>
            <person name="Fracchia K.M."/>
            <person name="Antoshechkin I."/>
            <person name="Mortazavi A."/>
            <person name="Wong G."/>
            <person name="Sternberg P.W."/>
        </authorList>
    </citation>
    <scope>NUCLEOTIDE SEQUENCE [LARGE SCALE GENOMIC DNA]</scope>
    <source>
        <strain evidence="8">MT8872</strain>
    </source>
</reference>
<dbReference type="InterPro" id="IPR001202">
    <property type="entry name" value="WW_dom"/>
</dbReference>
<dbReference type="Gene3D" id="3.30.63.10">
    <property type="entry name" value="Guanylate Kinase phosphate binding domain"/>
    <property type="match status" value="1"/>
</dbReference>
<dbReference type="InterPro" id="IPR008145">
    <property type="entry name" value="GK/Ca_channel_bsu"/>
</dbReference>
<reference evidence="9" key="2">
    <citation type="submission" date="2020-10" db="UniProtKB">
        <authorList>
            <consortium name="WormBaseParasite"/>
        </authorList>
    </citation>
    <scope>IDENTIFICATION</scope>
</reference>
<feature type="domain" description="PDZ" evidence="7">
    <location>
        <begin position="593"/>
        <end position="665"/>
    </location>
</feature>
<feature type="domain" description="WW" evidence="5">
    <location>
        <begin position="427"/>
        <end position="460"/>
    </location>
</feature>
<feature type="region of interest" description="Disordered" evidence="4">
    <location>
        <begin position="44"/>
        <end position="106"/>
    </location>
</feature>
<feature type="compositionally biased region" description="Polar residues" evidence="4">
    <location>
        <begin position="483"/>
        <end position="492"/>
    </location>
</feature>
<dbReference type="PROSITE" id="PS50020">
    <property type="entry name" value="WW_DOMAIN_2"/>
    <property type="match status" value="2"/>
</dbReference>
<dbReference type="InterPro" id="IPR001478">
    <property type="entry name" value="PDZ"/>
</dbReference>
<feature type="domain" description="PDZ" evidence="7">
    <location>
        <begin position="1333"/>
        <end position="1403"/>
    </location>
</feature>
<evidence type="ECO:0000259" key="7">
    <source>
        <dbReference type="PROSITE" id="PS50106"/>
    </source>
</evidence>
<proteinExistence type="predicted"/>
<evidence type="ECO:0000256" key="3">
    <source>
        <dbReference type="ARBA" id="ARBA00023136"/>
    </source>
</evidence>
<evidence type="ECO:0000256" key="4">
    <source>
        <dbReference type="SAM" id="MobiDB-lite"/>
    </source>
</evidence>
<feature type="compositionally biased region" description="Polar residues" evidence="4">
    <location>
        <begin position="554"/>
        <end position="564"/>
    </location>
</feature>
<dbReference type="Gene3D" id="2.30.42.10">
    <property type="match status" value="5"/>
</dbReference>
<feature type="domain" description="PDZ" evidence="7">
    <location>
        <begin position="1022"/>
        <end position="1101"/>
    </location>
</feature>
<feature type="compositionally biased region" description="Polar residues" evidence="4">
    <location>
        <begin position="511"/>
        <end position="540"/>
    </location>
</feature>
<feature type="domain" description="PDZ" evidence="7">
    <location>
        <begin position="893"/>
        <end position="975"/>
    </location>
</feature>
<dbReference type="PANTHER" id="PTHR10316">
    <property type="entry name" value="MEMBRANE ASSOCIATED GUANYLATE KINASE-RELATED"/>
    <property type="match status" value="1"/>
</dbReference>
<evidence type="ECO:0000256" key="2">
    <source>
        <dbReference type="ARBA" id="ARBA00022737"/>
    </source>
</evidence>
<dbReference type="Gene3D" id="2.20.70.10">
    <property type="match status" value="2"/>
</dbReference>
<feature type="domain" description="PDZ" evidence="7">
    <location>
        <begin position="711"/>
        <end position="774"/>
    </location>
</feature>
<dbReference type="InterPro" id="IPR036020">
    <property type="entry name" value="WW_dom_sf"/>
</dbReference>
<dbReference type="Proteomes" id="UP000492821">
    <property type="component" value="Unassembled WGS sequence"/>
</dbReference>
<evidence type="ECO:0000256" key="1">
    <source>
        <dbReference type="ARBA" id="ARBA00004170"/>
    </source>
</evidence>
<dbReference type="InterPro" id="IPR008144">
    <property type="entry name" value="Guanylate_kin-like_dom"/>
</dbReference>
<keyword evidence="2" id="KW-0677">Repeat</keyword>
<dbReference type="PROSITE" id="PS50106">
    <property type="entry name" value="PDZ"/>
    <property type="match status" value="5"/>
</dbReference>
<dbReference type="InterPro" id="IPR020590">
    <property type="entry name" value="Guanylate_kinase_CS"/>
</dbReference>
<dbReference type="InterPro" id="IPR027417">
    <property type="entry name" value="P-loop_NTPase"/>
</dbReference>
<keyword evidence="3" id="KW-0472">Membrane</keyword>
<dbReference type="FunFam" id="2.30.42.10:FF:000005">
    <property type="entry name" value="Membrane associated guanylate kinase, WW and PDZ domain containing 1"/>
    <property type="match status" value="1"/>
</dbReference>
<sequence length="1426" mass="157666">MTTSLSRMNTSSPKKSFHLDKAFINDDDDDGSTVLIPPPEYKADLVIAPGKDGGGLPPKPPRPYSPVKKKSTSPKKDFAAINNNNSQPSAHLKKWNSPEKAAPVKHLAKSSELIETPLTVAVSDATSSSPTQEDSDDARINESFEQIELSRLQIDQAVNEIASAANSPSLPYIQTVKRNVTVPCSSGKIPFTVRGGAEKALAIVIDSVLHPDLFNLIHSGDILLSVEKTEVTGMILRDVHILLQSLLNSTNETEIEVVPESIMPADLRTLLADKTWSDMQSVIRDNVYARTVPYTTRPPKPGEVDGEQYKFVSIETFVDLQRNEMLLEQGCFQGHFYGTPRPDDCDDYSSGIVQDDLRACDDIASEILAFEPSEMVNAMNVLPTPVADSDHEQGPLPPNWEVAYSEHGEKYFIDHNTGTTQWDDPRDLLPEGWERVYDEEYGTFYVDHVNKRTQYERPSFGTSNGKGPAPAPPVNGNGYHHNQVASSSGQYVNGNGGSIINGNAQNGGTNGWQSSPGQSHVHSPPGHQSRQPSTNGIGNQHHTHQHAPPEAIQPATTLQPQNRSSQRHRVSPRNAMANEFTRDVNKLQGELITARFQKGPKGLGFTLIGNDATCTQPEFIQIKSIIPGGPAALNNKLHPGDVLVYVNNEMMLGATQDDACQIFRRIPVNDYVTLQVCRGYPLLLDPTNKIITENVYAPTTNIHHRPREVFTVEINKGDRGYGFTLTDTREGQRVKSIIHPNQCPNLMEGDIILEVDGQNVRFLPHDEVISLLQSHPRGFRTSMLVSRNSPRHRSRTPTAAFRYGEQRATPVPILQPRSKTPAPVPVRPNKGSVARQYQPKPPTLVKSEDRADIYENTHRLRPSSTTLGFASTPNYVPISAFAHDKPQGQQLITVNLIKKVGGFGFRLQGGQDTNMPLYVGQVVPGGAADLDGRLKPNDQIIEIDGQSVEYLTHEEVVEKIRKAADVGHVKIVVRRIREDLPRSTSLPFAYNYGSPQPVKTLGDFPQIPTVTAHLAQAGGTYNVDLAKLDSEDFGCTIVSKNHRYIGQVVPDSPADRCGQLHAGDCVIAINGCPLYNMSHQQVINYVKSSGNTICFTIDPTKRLPAAYLHMETARNEHQPAFRNGTATPSNIYSELPHRRSSSTYGQANGHQMDYPPMAPFYQHHLVHTASSASSTASLVRPLVHGTRIQFPWHLPNHHHFRTTSPFVCTYAPEFGGSLARNIVYVPAAVFDRDDTYTPQLPPPLSNRPQMGQQVRMHPATRKPTFLENDPSIVYLPMSPHGYESFRRSTPLSDSNFGNLYISRHPLRLTSFALCDSLCCLLLPPYAELGSLIQVELPRGIKGFGFSIRGGWEFEQMPLRILKIAEDGPAAANGNLRVGDLLIEINGERTLRMTHERAIQLIKEQQVVRLLVQRPISYLREAAAGYS</sequence>
<organism evidence="8 9">
    <name type="scientific">Panagrellus redivivus</name>
    <name type="common">Microworm</name>
    <dbReference type="NCBI Taxonomy" id="6233"/>
    <lineage>
        <taxon>Eukaryota</taxon>
        <taxon>Metazoa</taxon>
        <taxon>Ecdysozoa</taxon>
        <taxon>Nematoda</taxon>
        <taxon>Chromadorea</taxon>
        <taxon>Rhabditida</taxon>
        <taxon>Tylenchina</taxon>
        <taxon>Panagrolaimomorpha</taxon>
        <taxon>Panagrolaimoidea</taxon>
        <taxon>Panagrolaimidae</taxon>
        <taxon>Panagrellus</taxon>
    </lineage>
</organism>